<proteinExistence type="predicted"/>
<dbReference type="PANTHER" id="PTHR10559">
    <property type="entry name" value="TRANSCOBALAMIN-1/GASTRIC INTRINSIC FACTOR"/>
    <property type="match status" value="1"/>
</dbReference>
<protein>
    <recommendedName>
        <fullName evidence="3">DUF4430 domain-containing protein</fullName>
    </recommendedName>
</protein>
<keyword evidence="2" id="KW-1185">Reference proteome</keyword>
<dbReference type="AlphaFoldDB" id="A0AAE0YIE8"/>
<dbReference type="InterPro" id="IPR051588">
    <property type="entry name" value="Cobalamin_Transport"/>
</dbReference>
<evidence type="ECO:0000313" key="2">
    <source>
        <dbReference type="Proteomes" id="UP001283361"/>
    </source>
</evidence>
<reference evidence="1" key="1">
    <citation type="journal article" date="2023" name="G3 (Bethesda)">
        <title>A reference genome for the long-term kleptoplast-retaining sea slug Elysia crispata morphotype clarki.</title>
        <authorList>
            <person name="Eastman K.E."/>
            <person name="Pendleton A.L."/>
            <person name="Shaikh M.A."/>
            <person name="Suttiyut T."/>
            <person name="Ogas R."/>
            <person name="Tomko P."/>
            <person name="Gavelis G."/>
            <person name="Widhalm J.R."/>
            <person name="Wisecaver J.H."/>
        </authorList>
    </citation>
    <scope>NUCLEOTIDE SEQUENCE</scope>
    <source>
        <strain evidence="1">ECLA1</strain>
    </source>
</reference>
<dbReference type="GO" id="GO:0005615">
    <property type="term" value="C:extracellular space"/>
    <property type="evidence" value="ECO:0007669"/>
    <property type="project" value="TreeGrafter"/>
</dbReference>
<dbReference type="Proteomes" id="UP001283361">
    <property type="component" value="Unassembled WGS sequence"/>
</dbReference>
<dbReference type="GO" id="GO:0015889">
    <property type="term" value="P:cobalamin transport"/>
    <property type="evidence" value="ECO:0007669"/>
    <property type="project" value="TreeGrafter"/>
</dbReference>
<dbReference type="GO" id="GO:0031419">
    <property type="term" value="F:cobalamin binding"/>
    <property type="evidence" value="ECO:0007669"/>
    <property type="project" value="TreeGrafter"/>
</dbReference>
<evidence type="ECO:0000313" key="1">
    <source>
        <dbReference type="EMBL" id="KAK3746779.1"/>
    </source>
</evidence>
<evidence type="ECO:0008006" key="3">
    <source>
        <dbReference type="Google" id="ProtNLM"/>
    </source>
</evidence>
<dbReference type="EMBL" id="JAWDGP010006115">
    <property type="protein sequence ID" value="KAK3746779.1"/>
    <property type="molecule type" value="Genomic_DNA"/>
</dbReference>
<gene>
    <name evidence="1" type="ORF">RRG08_031308</name>
</gene>
<organism evidence="1 2">
    <name type="scientific">Elysia crispata</name>
    <name type="common">lettuce slug</name>
    <dbReference type="NCBI Taxonomy" id="231223"/>
    <lineage>
        <taxon>Eukaryota</taxon>
        <taxon>Metazoa</taxon>
        <taxon>Spiralia</taxon>
        <taxon>Lophotrochozoa</taxon>
        <taxon>Mollusca</taxon>
        <taxon>Gastropoda</taxon>
        <taxon>Heterobranchia</taxon>
        <taxon>Euthyneura</taxon>
        <taxon>Panpulmonata</taxon>
        <taxon>Sacoglossa</taxon>
        <taxon>Placobranchoidea</taxon>
        <taxon>Plakobranchidae</taxon>
        <taxon>Elysia</taxon>
    </lineage>
</organism>
<name>A0AAE0YIE8_9GAST</name>
<dbReference type="PANTHER" id="PTHR10559:SF18">
    <property type="entry name" value="TRANSCOBALAMIN II"/>
    <property type="match status" value="1"/>
</dbReference>
<sequence>MCLSSDYKEWFLKVGSACKDLSNRESQVIQICERPHAEPALASSLPMSMAGSVFIAHIWACGRRDPHEGKPHVDNKPSNISGSGCGSDFSICCHCGENISLIIEINNQFVEPFFNFRTEVQDQRQRELINHLEQAATQDKHFRFVAQYWGSLGYFITTINDLAGSTENKTYWHILSSLTENAAPVSLNLGVSSYIPNDEESIIFNFTTWATQGGH</sequence>
<comment type="caution">
    <text evidence="1">The sequence shown here is derived from an EMBL/GenBank/DDBJ whole genome shotgun (WGS) entry which is preliminary data.</text>
</comment>
<dbReference type="Gene3D" id="2.170.130.30">
    <property type="match status" value="1"/>
</dbReference>
<accession>A0AAE0YIE8</accession>